<name>A0A445N478_9BACT</name>
<dbReference type="PANTHER" id="PTHR43788:SF6">
    <property type="entry name" value="DNA HELICASE B"/>
    <property type="match status" value="1"/>
</dbReference>
<accession>A0A445N478</accession>
<dbReference type="EMBL" id="OJIN01000245">
    <property type="protein sequence ID" value="SPD76493.1"/>
    <property type="molecule type" value="Genomic_DNA"/>
</dbReference>
<dbReference type="InterPro" id="IPR027417">
    <property type="entry name" value="P-loop_NTPase"/>
</dbReference>
<dbReference type="Gene3D" id="2.30.30.940">
    <property type="match status" value="1"/>
</dbReference>
<dbReference type="InterPro" id="IPR010994">
    <property type="entry name" value="RuvA_2-like"/>
</dbReference>
<dbReference type="InterPro" id="IPR055446">
    <property type="entry name" value="RecD2_N_OB"/>
</dbReference>
<dbReference type="GO" id="GO:0009338">
    <property type="term" value="C:exodeoxyribonuclease V complex"/>
    <property type="evidence" value="ECO:0007669"/>
    <property type="project" value="TreeGrafter"/>
</dbReference>
<keyword evidence="1" id="KW-0547">Nucleotide-binding</keyword>
<dbReference type="CDD" id="cd17933">
    <property type="entry name" value="DEXSc_RecD-like"/>
    <property type="match status" value="1"/>
</dbReference>
<dbReference type="InterPro" id="IPR027785">
    <property type="entry name" value="UvrD-like_helicase_C"/>
</dbReference>
<keyword evidence="4" id="KW-0378">Hydrolase</keyword>
<dbReference type="GO" id="GO:0003677">
    <property type="term" value="F:DNA binding"/>
    <property type="evidence" value="ECO:0007669"/>
    <property type="project" value="InterPro"/>
</dbReference>
<dbReference type="InterPro" id="IPR041451">
    <property type="entry name" value="RecD2_SH13"/>
</dbReference>
<reference evidence="4" key="1">
    <citation type="submission" date="2018-01" db="EMBL/GenBank/DDBJ databases">
        <authorList>
            <person name="Regsiter A."/>
            <person name="William W."/>
        </authorList>
    </citation>
    <scope>NUCLEOTIDE SEQUENCE</scope>
    <source>
        <strain evidence="4">TRIP AH-1</strain>
    </source>
</reference>
<dbReference type="InterPro" id="IPR029493">
    <property type="entry name" value="RecD2-like_HHH"/>
</dbReference>
<dbReference type="AlphaFoldDB" id="A0A445N478"/>
<keyword evidence="2" id="KW-0067">ATP-binding</keyword>
<dbReference type="Pfam" id="PF13538">
    <property type="entry name" value="UvrD_C_2"/>
    <property type="match status" value="1"/>
</dbReference>
<dbReference type="SUPFAM" id="SSF47781">
    <property type="entry name" value="RuvA domain 2-like"/>
    <property type="match status" value="1"/>
</dbReference>
<dbReference type="Pfam" id="PF14520">
    <property type="entry name" value="HHH_5"/>
    <property type="match status" value="1"/>
</dbReference>
<dbReference type="PANTHER" id="PTHR43788">
    <property type="entry name" value="DNA2/NAM7 HELICASE FAMILY MEMBER"/>
    <property type="match status" value="1"/>
</dbReference>
<evidence type="ECO:0000256" key="2">
    <source>
        <dbReference type="ARBA" id="ARBA00022840"/>
    </source>
</evidence>
<organism evidence="4">
    <name type="scientific">uncultured Desulfobacterium sp</name>
    <dbReference type="NCBI Taxonomy" id="201089"/>
    <lineage>
        <taxon>Bacteria</taxon>
        <taxon>Pseudomonadati</taxon>
        <taxon>Thermodesulfobacteriota</taxon>
        <taxon>Desulfobacteria</taxon>
        <taxon>Desulfobacterales</taxon>
        <taxon>Desulfobacteriaceae</taxon>
        <taxon>Desulfobacterium</taxon>
        <taxon>environmental samples</taxon>
    </lineage>
</organism>
<dbReference type="Pfam" id="PF18335">
    <property type="entry name" value="SH3_13"/>
    <property type="match status" value="1"/>
</dbReference>
<dbReference type="HAMAP" id="MF_01488">
    <property type="entry name" value="RecD2"/>
    <property type="match status" value="1"/>
</dbReference>
<dbReference type="GO" id="GO:0043139">
    <property type="term" value="F:5'-3' DNA helicase activity"/>
    <property type="evidence" value="ECO:0007669"/>
    <property type="project" value="InterPro"/>
</dbReference>
<dbReference type="Gene3D" id="1.10.10.2220">
    <property type="match status" value="1"/>
</dbReference>
<dbReference type="Pfam" id="PF23139">
    <property type="entry name" value="OB_YrrC"/>
    <property type="match status" value="1"/>
</dbReference>
<evidence type="ECO:0000313" key="4">
    <source>
        <dbReference type="EMBL" id="SPD76493.1"/>
    </source>
</evidence>
<dbReference type="Pfam" id="PF13245">
    <property type="entry name" value="AAA_19"/>
    <property type="match status" value="1"/>
</dbReference>
<dbReference type="NCBIfam" id="TIGR01448">
    <property type="entry name" value="recD_rel"/>
    <property type="match status" value="1"/>
</dbReference>
<dbReference type="InterPro" id="IPR006345">
    <property type="entry name" value="RecD2"/>
</dbReference>
<dbReference type="SUPFAM" id="SSF52540">
    <property type="entry name" value="P-loop containing nucleoside triphosphate hydrolases"/>
    <property type="match status" value="2"/>
</dbReference>
<sequence length="725" mass="80924">MLAELQGQIERITFTNQENGYTIARVKTYGNRDLVTVVGSMMDPVPGEVVKMKGEWINHPKYGEQFKIVQCETSVPATVYGIQKYLGSGLIKGIGPVMAKRIVRKFGKETLNIIEDNIEILSEVNGIGNKRIGMIKKAWDDQKEIRNVMLFLQSHGVSSAYATKIFKQYGVRSIAVVRENPYRLAMDVFGIGFVTADGIAEKLGFSKDSELRAEAGIIYVLHELADDGHVYYPYDLLVKKCAEILKIDPVIVTGALGAIAIENRIVIEELKDGGDDLKKNNKAVYLAKYHVCETGIAASLKTLTAASKKMRRIDADKAISWVQGQLSIALAQNQVEAIRCGIENKVIVITGGPGTGKTTIIHAIIKIFSRIKARILLAAPTGRAAKRMIEATGCEAKTIHRMLEYSLVKGGFQKDEKDPLDCDILIVDEASMIDAVLMHHLLKPIPLDATLILVGDVNQLPSVGAGNVLKDIIASGRIQVVELNEIFRQAKESLIITSAHKINSGIVPLLRPSQQKLDDFYFIEQEEPNDVLKIILEITKERIPRRFGFDPVEDIQVLSPMHKGIVGTENLNRELQKALNPLSEGLVRGSRNFRLNDKVMQIRNNYEKEVFNGDMGKIRDIDIEAQEVKISFEGRHVVVYDFSELDEIVLAYAISVHKSQGSEYPAVIFPVLTQHYMLLQRNLIYTAVTRGKKLVVMVGARKALTIGIKNNKMERRYTFLMNRLM</sequence>
<dbReference type="GO" id="GO:0006310">
    <property type="term" value="P:DNA recombination"/>
    <property type="evidence" value="ECO:0007669"/>
    <property type="project" value="InterPro"/>
</dbReference>
<dbReference type="InterPro" id="IPR050534">
    <property type="entry name" value="Coronavir_polyprotein_1ab"/>
</dbReference>
<gene>
    <name evidence="4" type="ORF">PITCH_A980007</name>
</gene>
<dbReference type="CDD" id="cd18809">
    <property type="entry name" value="SF1_C_RecD"/>
    <property type="match status" value="1"/>
</dbReference>
<evidence type="ECO:0000256" key="1">
    <source>
        <dbReference type="ARBA" id="ARBA00022741"/>
    </source>
</evidence>
<protein>
    <submittedName>
        <fullName evidence="4">Helicase, RecD/TraA family</fullName>
    </submittedName>
</protein>
<dbReference type="GO" id="GO:0017116">
    <property type="term" value="F:single-stranded DNA helicase activity"/>
    <property type="evidence" value="ECO:0007669"/>
    <property type="project" value="TreeGrafter"/>
</dbReference>
<dbReference type="Gene3D" id="3.40.50.300">
    <property type="entry name" value="P-loop containing nucleotide triphosphate hydrolases"/>
    <property type="match status" value="2"/>
</dbReference>
<dbReference type="InterPro" id="IPR003593">
    <property type="entry name" value="AAA+_ATPase"/>
</dbReference>
<dbReference type="GO" id="GO:0005524">
    <property type="term" value="F:ATP binding"/>
    <property type="evidence" value="ECO:0007669"/>
    <property type="project" value="UniProtKB-KW"/>
</dbReference>
<dbReference type="Gene3D" id="1.10.150.20">
    <property type="entry name" value="5' to 3' exonuclease, C-terminal subdomain"/>
    <property type="match status" value="1"/>
</dbReference>
<evidence type="ECO:0000259" key="3">
    <source>
        <dbReference type="SMART" id="SM00382"/>
    </source>
</evidence>
<proteinExistence type="inferred from homology"/>
<feature type="domain" description="AAA+ ATPase" evidence="3">
    <location>
        <begin position="343"/>
        <end position="484"/>
    </location>
</feature>
<dbReference type="SMART" id="SM00382">
    <property type="entry name" value="AAA"/>
    <property type="match status" value="1"/>
</dbReference>
<keyword evidence="4" id="KW-0347">Helicase</keyword>
<dbReference type="Pfam" id="PF14490">
    <property type="entry name" value="HHH_RecD2"/>
    <property type="match status" value="1"/>
</dbReference>